<dbReference type="STRING" id="8496.A0A151NZL7"/>
<keyword evidence="5" id="KW-0548">Nucleotidyltransferase</keyword>
<evidence type="ECO:0000259" key="10">
    <source>
        <dbReference type="Pfam" id="PF00078"/>
    </source>
</evidence>
<dbReference type="InterPro" id="IPR000477">
    <property type="entry name" value="RT_dom"/>
</dbReference>
<dbReference type="FunFam" id="3.10.10.10:FF:000007">
    <property type="entry name" value="Retrovirus-related Pol polyprotein from transposon 17.6-like Protein"/>
    <property type="match status" value="1"/>
</dbReference>
<sequence length="179" mass="20470">MLDLNNLMSSLLFRDAQEKDPEIGTLREQAQETVRKEVESMLQLGVIQPSRSPWRSPLVPERKPDGSLRLCVDYQRLNAMAVFDTFPMPHVAELVERIGDAGYIPTLDMAKGYWQILVAKRDRQKTAFGTPWGLYEFVRMPFGLHGAAATFQHLMDQILAPHTEYAVAYIDDIIIYTRT</sequence>
<dbReference type="EMBL" id="AKHW03001467">
    <property type="protein sequence ID" value="KYO42327.1"/>
    <property type="molecule type" value="Genomic_DNA"/>
</dbReference>
<dbReference type="Gene3D" id="3.10.10.10">
    <property type="entry name" value="HIV Type 1 Reverse Transcriptase, subunit A, domain 1"/>
    <property type="match status" value="1"/>
</dbReference>
<evidence type="ECO:0000256" key="5">
    <source>
        <dbReference type="ARBA" id="ARBA00022695"/>
    </source>
</evidence>
<dbReference type="GO" id="GO:0004523">
    <property type="term" value="F:RNA-DNA hybrid ribonuclease activity"/>
    <property type="evidence" value="ECO:0007669"/>
    <property type="project" value="UniProtKB-EC"/>
</dbReference>
<proteinExistence type="inferred from homology"/>
<dbReference type="CDD" id="cd01647">
    <property type="entry name" value="RT_LTR"/>
    <property type="match status" value="1"/>
</dbReference>
<keyword evidence="4" id="KW-0808">Transferase</keyword>
<evidence type="ECO:0000256" key="2">
    <source>
        <dbReference type="ARBA" id="ARBA00012180"/>
    </source>
</evidence>
<dbReference type="GO" id="GO:0003964">
    <property type="term" value="F:RNA-directed DNA polymerase activity"/>
    <property type="evidence" value="ECO:0007669"/>
    <property type="project" value="UniProtKB-KW"/>
</dbReference>
<accession>A0A151NZL7</accession>
<dbReference type="GO" id="GO:0008233">
    <property type="term" value="F:peptidase activity"/>
    <property type="evidence" value="ECO:0007669"/>
    <property type="project" value="UniProtKB-KW"/>
</dbReference>
<comment type="caution">
    <text evidence="11">The sequence shown here is derived from an EMBL/GenBank/DDBJ whole genome shotgun (WGS) entry which is preliminary data.</text>
</comment>
<dbReference type="Pfam" id="PF00078">
    <property type="entry name" value="RVT_1"/>
    <property type="match status" value="1"/>
</dbReference>
<keyword evidence="8" id="KW-0378">Hydrolase</keyword>
<evidence type="ECO:0000256" key="7">
    <source>
        <dbReference type="ARBA" id="ARBA00022759"/>
    </source>
</evidence>
<comment type="similarity">
    <text evidence="1">Belongs to the beta type-B retroviral polymerase family. HERV class-II K(HML-2) pol subfamily.</text>
</comment>
<evidence type="ECO:0000256" key="1">
    <source>
        <dbReference type="ARBA" id="ARBA00010879"/>
    </source>
</evidence>
<evidence type="ECO:0000256" key="8">
    <source>
        <dbReference type="ARBA" id="ARBA00022801"/>
    </source>
</evidence>
<dbReference type="Proteomes" id="UP000050525">
    <property type="component" value="Unassembled WGS sequence"/>
</dbReference>
<dbReference type="Gene3D" id="3.30.70.270">
    <property type="match status" value="1"/>
</dbReference>
<evidence type="ECO:0000313" key="11">
    <source>
        <dbReference type="EMBL" id="KYO42327.1"/>
    </source>
</evidence>
<reference evidence="11 12" key="1">
    <citation type="journal article" date="2012" name="Genome Biol.">
        <title>Sequencing three crocodilian genomes to illuminate the evolution of archosaurs and amniotes.</title>
        <authorList>
            <person name="St John J.A."/>
            <person name="Braun E.L."/>
            <person name="Isberg S.R."/>
            <person name="Miles L.G."/>
            <person name="Chong A.Y."/>
            <person name="Gongora J."/>
            <person name="Dalzell P."/>
            <person name="Moran C."/>
            <person name="Bed'hom B."/>
            <person name="Abzhanov A."/>
            <person name="Burgess S.C."/>
            <person name="Cooksey A.M."/>
            <person name="Castoe T.A."/>
            <person name="Crawford N.G."/>
            <person name="Densmore L.D."/>
            <person name="Drew J.C."/>
            <person name="Edwards S.V."/>
            <person name="Faircloth B.C."/>
            <person name="Fujita M.K."/>
            <person name="Greenwold M.J."/>
            <person name="Hoffmann F.G."/>
            <person name="Howard J.M."/>
            <person name="Iguchi T."/>
            <person name="Janes D.E."/>
            <person name="Khan S.Y."/>
            <person name="Kohno S."/>
            <person name="de Koning A.J."/>
            <person name="Lance S.L."/>
            <person name="McCarthy F.M."/>
            <person name="McCormack J.E."/>
            <person name="Merchant M.E."/>
            <person name="Peterson D.G."/>
            <person name="Pollock D.D."/>
            <person name="Pourmand N."/>
            <person name="Raney B.J."/>
            <person name="Roessler K.A."/>
            <person name="Sanford J.R."/>
            <person name="Sawyer R.H."/>
            <person name="Schmidt C.J."/>
            <person name="Triplett E.W."/>
            <person name="Tuberville T.D."/>
            <person name="Venegas-Anaya M."/>
            <person name="Howard J.T."/>
            <person name="Jarvis E.D."/>
            <person name="Guillette L.J.Jr."/>
            <person name="Glenn T.C."/>
            <person name="Green R.E."/>
            <person name="Ray D.A."/>
        </authorList>
    </citation>
    <scope>NUCLEOTIDE SEQUENCE [LARGE SCALE GENOMIC DNA]</scope>
    <source>
        <strain evidence="11">KSC_2009_1</strain>
    </source>
</reference>
<dbReference type="GO" id="GO:0006508">
    <property type="term" value="P:proteolysis"/>
    <property type="evidence" value="ECO:0007669"/>
    <property type="project" value="UniProtKB-KW"/>
</dbReference>
<keyword evidence="3" id="KW-0645">Protease</keyword>
<evidence type="ECO:0000256" key="9">
    <source>
        <dbReference type="ARBA" id="ARBA00022918"/>
    </source>
</evidence>
<keyword evidence="9" id="KW-0695">RNA-directed DNA polymerase</keyword>
<evidence type="ECO:0000256" key="3">
    <source>
        <dbReference type="ARBA" id="ARBA00022670"/>
    </source>
</evidence>
<dbReference type="PANTHER" id="PTHR24559:SF454">
    <property type="entry name" value="RIBONUCLEASE H"/>
    <property type="match status" value="1"/>
</dbReference>
<dbReference type="SUPFAM" id="SSF56672">
    <property type="entry name" value="DNA/RNA polymerases"/>
    <property type="match status" value="1"/>
</dbReference>
<dbReference type="InterPro" id="IPR053134">
    <property type="entry name" value="RNA-dir_DNA_polymerase"/>
</dbReference>
<dbReference type="InterPro" id="IPR043502">
    <property type="entry name" value="DNA/RNA_pol_sf"/>
</dbReference>
<evidence type="ECO:0000256" key="4">
    <source>
        <dbReference type="ARBA" id="ARBA00022679"/>
    </source>
</evidence>
<dbReference type="EC" id="3.1.26.4" evidence="2"/>
<gene>
    <name evidence="11" type="ORF">Y1Q_0022188</name>
</gene>
<evidence type="ECO:0000313" key="12">
    <source>
        <dbReference type="Proteomes" id="UP000050525"/>
    </source>
</evidence>
<dbReference type="InterPro" id="IPR043128">
    <property type="entry name" value="Rev_trsase/Diguanyl_cyclase"/>
</dbReference>
<name>A0A151NZL7_ALLMI</name>
<evidence type="ECO:0000256" key="6">
    <source>
        <dbReference type="ARBA" id="ARBA00022722"/>
    </source>
</evidence>
<feature type="domain" description="Reverse transcriptase" evidence="10">
    <location>
        <begin position="62"/>
        <end position="178"/>
    </location>
</feature>
<keyword evidence="12" id="KW-1185">Reference proteome</keyword>
<protein>
    <recommendedName>
        <fullName evidence="2">ribonuclease H</fullName>
        <ecNumber evidence="2">3.1.26.4</ecNumber>
    </recommendedName>
</protein>
<dbReference type="AlphaFoldDB" id="A0A151NZL7"/>
<organism evidence="11 12">
    <name type="scientific">Alligator mississippiensis</name>
    <name type="common">American alligator</name>
    <dbReference type="NCBI Taxonomy" id="8496"/>
    <lineage>
        <taxon>Eukaryota</taxon>
        <taxon>Metazoa</taxon>
        <taxon>Chordata</taxon>
        <taxon>Craniata</taxon>
        <taxon>Vertebrata</taxon>
        <taxon>Euteleostomi</taxon>
        <taxon>Archelosauria</taxon>
        <taxon>Archosauria</taxon>
        <taxon>Crocodylia</taxon>
        <taxon>Alligatoridae</taxon>
        <taxon>Alligatorinae</taxon>
        <taxon>Alligator</taxon>
    </lineage>
</organism>
<dbReference type="PANTHER" id="PTHR24559">
    <property type="entry name" value="TRANSPOSON TY3-I GAG-POL POLYPROTEIN"/>
    <property type="match status" value="1"/>
</dbReference>
<keyword evidence="7" id="KW-0255">Endonuclease</keyword>
<keyword evidence="6" id="KW-0540">Nuclease</keyword>